<protein>
    <recommendedName>
        <fullName evidence="6">tRNA1(Val) (adenine(37)-N6)-methyltransferase</fullName>
        <ecNumber evidence="6">2.1.1.223</ecNumber>
    </recommendedName>
    <alternativeName>
        <fullName evidence="6">tRNA m6A37 methyltransferase</fullName>
    </alternativeName>
</protein>
<proteinExistence type="inferred from homology"/>
<evidence type="ECO:0000256" key="5">
    <source>
        <dbReference type="ARBA" id="ARBA00022694"/>
    </source>
</evidence>
<organism evidence="8 9">
    <name type="scientific">Paraflavisolibacter caeni</name>
    <dbReference type="NCBI Taxonomy" id="2982496"/>
    <lineage>
        <taxon>Bacteria</taxon>
        <taxon>Pseudomonadati</taxon>
        <taxon>Bacteroidota</taxon>
        <taxon>Chitinophagia</taxon>
        <taxon>Chitinophagales</taxon>
        <taxon>Chitinophagaceae</taxon>
        <taxon>Paraflavisolibacter</taxon>
    </lineage>
</organism>
<name>A0A9X2XX66_9BACT</name>
<dbReference type="InterPro" id="IPR050210">
    <property type="entry name" value="tRNA_Adenine-N(6)_MTase"/>
</dbReference>
<evidence type="ECO:0000313" key="8">
    <source>
        <dbReference type="EMBL" id="MCU7550332.1"/>
    </source>
</evidence>
<keyword evidence="1 6" id="KW-0963">Cytoplasm</keyword>
<dbReference type="InterPro" id="IPR002052">
    <property type="entry name" value="DNA_methylase_N6_adenine_CS"/>
</dbReference>
<dbReference type="PANTHER" id="PTHR47739">
    <property type="entry name" value="TRNA1(VAL) (ADENINE(37)-N6)-METHYLTRANSFERASE"/>
    <property type="match status" value="1"/>
</dbReference>
<comment type="caution">
    <text evidence="8">The sequence shown here is derived from an EMBL/GenBank/DDBJ whole genome shotgun (WGS) entry which is preliminary data.</text>
</comment>
<comment type="function">
    <text evidence="6">Specifically methylates the adenine in position 37 of tRNA(1)(Val) (anticodon cmo5UAC).</text>
</comment>
<accession>A0A9X2XX66</accession>
<dbReference type="CDD" id="cd02440">
    <property type="entry name" value="AdoMet_MTases"/>
    <property type="match status" value="1"/>
</dbReference>
<dbReference type="GO" id="GO:0016430">
    <property type="term" value="F:tRNA (adenine-N6)-methyltransferase activity"/>
    <property type="evidence" value="ECO:0007669"/>
    <property type="project" value="UniProtKB-UniRule"/>
</dbReference>
<dbReference type="EC" id="2.1.1.223" evidence="6"/>
<dbReference type="InterPro" id="IPR007848">
    <property type="entry name" value="Small_mtfrase_dom"/>
</dbReference>
<gene>
    <name evidence="8" type="ORF">OCK74_14515</name>
</gene>
<comment type="catalytic activity">
    <reaction evidence="6">
        <text>adenosine(37) in tRNA1(Val) + S-adenosyl-L-methionine = N(6)-methyladenosine(37) in tRNA1(Val) + S-adenosyl-L-homocysteine + H(+)</text>
        <dbReference type="Rhea" id="RHEA:43160"/>
        <dbReference type="Rhea" id="RHEA-COMP:10369"/>
        <dbReference type="Rhea" id="RHEA-COMP:10370"/>
        <dbReference type="ChEBI" id="CHEBI:15378"/>
        <dbReference type="ChEBI" id="CHEBI:57856"/>
        <dbReference type="ChEBI" id="CHEBI:59789"/>
        <dbReference type="ChEBI" id="CHEBI:74411"/>
        <dbReference type="ChEBI" id="CHEBI:74449"/>
        <dbReference type="EC" id="2.1.1.223"/>
    </reaction>
</comment>
<dbReference type="PROSITE" id="PS00092">
    <property type="entry name" value="N6_MTASE"/>
    <property type="match status" value="1"/>
</dbReference>
<dbReference type="RefSeq" id="WP_279297770.1">
    <property type="nucleotide sequence ID" value="NZ_JAOTIF010000011.1"/>
</dbReference>
<dbReference type="HAMAP" id="MF_01872">
    <property type="entry name" value="tRNA_methyltr_YfiC"/>
    <property type="match status" value="1"/>
</dbReference>
<keyword evidence="2 6" id="KW-0489">Methyltransferase</keyword>
<reference evidence="8" key="2">
    <citation type="submission" date="2023-04" db="EMBL/GenBank/DDBJ databases">
        <title>Paracnuella aquatica gen. nov., sp. nov., a member of the family Chitinophagaceae isolated from a hot spring.</title>
        <authorList>
            <person name="Wang C."/>
        </authorList>
    </citation>
    <scope>NUCLEOTIDE SEQUENCE</scope>
    <source>
        <strain evidence="8">LB-8</strain>
    </source>
</reference>
<dbReference type="GO" id="GO:0008033">
    <property type="term" value="P:tRNA processing"/>
    <property type="evidence" value="ECO:0007669"/>
    <property type="project" value="UniProtKB-UniRule"/>
</dbReference>
<evidence type="ECO:0000259" key="7">
    <source>
        <dbReference type="Pfam" id="PF05175"/>
    </source>
</evidence>
<dbReference type="SUPFAM" id="SSF53335">
    <property type="entry name" value="S-adenosyl-L-methionine-dependent methyltransferases"/>
    <property type="match status" value="1"/>
</dbReference>
<evidence type="ECO:0000256" key="4">
    <source>
        <dbReference type="ARBA" id="ARBA00022691"/>
    </source>
</evidence>
<evidence type="ECO:0000313" key="9">
    <source>
        <dbReference type="Proteomes" id="UP001155483"/>
    </source>
</evidence>
<dbReference type="Gene3D" id="3.40.50.150">
    <property type="entry name" value="Vaccinia Virus protein VP39"/>
    <property type="match status" value="1"/>
</dbReference>
<dbReference type="InterPro" id="IPR029063">
    <property type="entry name" value="SAM-dependent_MTases_sf"/>
</dbReference>
<dbReference type="AlphaFoldDB" id="A0A9X2XX66"/>
<keyword evidence="4 6" id="KW-0949">S-adenosyl-L-methionine</keyword>
<comment type="similarity">
    <text evidence="6">Belongs to the methyltransferase superfamily. tRNA (adenine-N(6)-)-methyltransferase family.</text>
</comment>
<dbReference type="Pfam" id="PF05175">
    <property type="entry name" value="MTS"/>
    <property type="match status" value="1"/>
</dbReference>
<evidence type="ECO:0000256" key="6">
    <source>
        <dbReference type="HAMAP-Rule" id="MF_01872"/>
    </source>
</evidence>
<dbReference type="GO" id="GO:0003676">
    <property type="term" value="F:nucleic acid binding"/>
    <property type="evidence" value="ECO:0007669"/>
    <property type="project" value="InterPro"/>
</dbReference>
<evidence type="ECO:0000256" key="2">
    <source>
        <dbReference type="ARBA" id="ARBA00022603"/>
    </source>
</evidence>
<dbReference type="PANTHER" id="PTHR47739:SF1">
    <property type="entry name" value="TRNA1(VAL) (ADENINE(37)-N6)-METHYLTRANSFERASE"/>
    <property type="match status" value="1"/>
</dbReference>
<keyword evidence="5 6" id="KW-0819">tRNA processing</keyword>
<feature type="domain" description="Methyltransferase small" evidence="7">
    <location>
        <begin position="44"/>
        <end position="133"/>
    </location>
</feature>
<dbReference type="GO" id="GO:0000179">
    <property type="term" value="F:rRNA (adenine-N6,N6-)-dimethyltransferase activity"/>
    <property type="evidence" value="ECO:0007669"/>
    <property type="project" value="InterPro"/>
</dbReference>
<keyword evidence="3 6" id="KW-0808">Transferase</keyword>
<sequence length="242" mass="28447">MPNPYFRFKQFTVHHDRTAMKVTTDACLFGAWVSERIRNGQFNKHHALEIGAGTGLLSLMVAQQNEISIDAVEIDASAAEQACENIKESPWKERIYIHHTDILHYKDHKQYDCIFSNPPFYEHEIQSSNDKKNLAHHGAGLKLEELLRVISNFLRKDGLFFLLLPYKRIAEIEQLLKRQQLFLINKMVVRQSVHHQPFRLMLMGTNKKTDIPVDEKIISIWDENRQYTTDFISLLKEYYLYL</sequence>
<evidence type="ECO:0000256" key="1">
    <source>
        <dbReference type="ARBA" id="ARBA00022490"/>
    </source>
</evidence>
<dbReference type="PROSITE" id="PS01131">
    <property type="entry name" value="RRNA_A_DIMETH"/>
    <property type="match status" value="1"/>
</dbReference>
<dbReference type="InterPro" id="IPR022882">
    <property type="entry name" value="tRNA_adenine-N6_MeTrfase"/>
</dbReference>
<dbReference type="GO" id="GO:0005737">
    <property type="term" value="C:cytoplasm"/>
    <property type="evidence" value="ECO:0007669"/>
    <property type="project" value="UniProtKB-SubCell"/>
</dbReference>
<reference evidence="8" key="1">
    <citation type="submission" date="2022-09" db="EMBL/GenBank/DDBJ databases">
        <authorList>
            <person name="Yuan C."/>
            <person name="Ke Z."/>
        </authorList>
    </citation>
    <scope>NUCLEOTIDE SEQUENCE</scope>
    <source>
        <strain evidence="8">LB-8</strain>
    </source>
</reference>
<dbReference type="Proteomes" id="UP001155483">
    <property type="component" value="Unassembled WGS sequence"/>
</dbReference>
<evidence type="ECO:0000256" key="3">
    <source>
        <dbReference type="ARBA" id="ARBA00022679"/>
    </source>
</evidence>
<dbReference type="InterPro" id="IPR020596">
    <property type="entry name" value="rRNA_Ade_Mease_Trfase_CS"/>
</dbReference>
<keyword evidence="9" id="KW-1185">Reference proteome</keyword>
<dbReference type="EMBL" id="JAOTIF010000011">
    <property type="protein sequence ID" value="MCU7550332.1"/>
    <property type="molecule type" value="Genomic_DNA"/>
</dbReference>
<comment type="subcellular location">
    <subcellularLocation>
        <location evidence="6">Cytoplasm</location>
    </subcellularLocation>
</comment>